<dbReference type="RefSeq" id="WP_070730989.1">
    <property type="nucleotide sequence ID" value="NZ_MDZB01000175.1"/>
</dbReference>
<evidence type="ECO:0000313" key="2">
    <source>
        <dbReference type="Proteomes" id="UP000176294"/>
    </source>
</evidence>
<reference evidence="1 2" key="1">
    <citation type="submission" date="2016-08" db="EMBL/GenBank/DDBJ databases">
        <title>Hymenobacter coccineus sp. nov., Hymenobacter lapidarius sp. nov. and Hymenobacter glacialis sp. nov., isolated from Antarctic soil.</title>
        <authorList>
            <person name="Sedlacek I."/>
            <person name="Kralova S."/>
            <person name="Kyrova K."/>
            <person name="Maslanova I."/>
            <person name="Stankova E."/>
            <person name="Vrbovska V."/>
            <person name="Nemec M."/>
            <person name="Bartak M."/>
            <person name="Svec P."/>
            <person name="Busse H.-J."/>
            <person name="Pantucek R."/>
        </authorList>
    </citation>
    <scope>NUCLEOTIDE SEQUENCE [LARGE SCALE GENOMIC DNA]</scope>
    <source>
        <strain evidence="1 2">CCM 8643</strain>
    </source>
</reference>
<keyword evidence="2" id="KW-1185">Reference proteome</keyword>
<comment type="caution">
    <text evidence="1">The sequence shown here is derived from an EMBL/GenBank/DDBJ whole genome shotgun (WGS) entry which is preliminary data.</text>
</comment>
<evidence type="ECO:0008006" key="3">
    <source>
        <dbReference type="Google" id="ProtNLM"/>
    </source>
</evidence>
<dbReference type="Proteomes" id="UP000176294">
    <property type="component" value="Unassembled WGS sequence"/>
</dbReference>
<dbReference type="STRING" id="1908237.BEN47_06110"/>
<accession>A0A1G1SQE0</accession>
<dbReference type="EMBL" id="MDZB01000175">
    <property type="protein sequence ID" value="OGX80828.1"/>
    <property type="molecule type" value="Genomic_DNA"/>
</dbReference>
<evidence type="ECO:0000313" key="1">
    <source>
        <dbReference type="EMBL" id="OGX80828.1"/>
    </source>
</evidence>
<dbReference type="AlphaFoldDB" id="A0A1G1SQE0"/>
<proteinExistence type="predicted"/>
<name>A0A1G1SQE0_9BACT</name>
<sequence>MALSTLYITEVKADARGVYADPEALLSDPAHVITANAVQANQRTGTGATGIQGRLQASPTDFVDVQWGVDTGDVQDCTDDCALVGAEGEAATTRIDAPICKEITFQISEETMRRLGIQGGPESVQRAAQAELSRLLSVKAAKLDTWVNAQTLARAKVLHNAPKAGTAAGVGTVGADGVITVPTANYNRKLVAQLVKMARLNQMGSPYMIDGGQLFVDYFNARLDGANPEGGGDAARVAFFREYFDLEGFADAALAEDTFLVKPGALGLFYKSFLPSTPRETAKGQIWTNFKSNNITDMLYDVVFEEACVMVNGHPVTVHTGKLKAHIGVHKAAGVDAVRPGILLLKDG</sequence>
<gene>
    <name evidence="1" type="ORF">BEN47_06110</name>
</gene>
<organism evidence="1 2">
    <name type="scientific">Hymenobacter lapidarius</name>
    <dbReference type="NCBI Taxonomy" id="1908237"/>
    <lineage>
        <taxon>Bacteria</taxon>
        <taxon>Pseudomonadati</taxon>
        <taxon>Bacteroidota</taxon>
        <taxon>Cytophagia</taxon>
        <taxon>Cytophagales</taxon>
        <taxon>Hymenobacteraceae</taxon>
        <taxon>Hymenobacter</taxon>
    </lineage>
</organism>
<protein>
    <recommendedName>
        <fullName evidence="3">Major capsid protein</fullName>
    </recommendedName>
</protein>